<name>A0A8X6U258_NEPPI</name>
<evidence type="ECO:0000313" key="1">
    <source>
        <dbReference type="EMBL" id="GFT70680.1"/>
    </source>
</evidence>
<dbReference type="AlphaFoldDB" id="A0A8X6U258"/>
<reference evidence="1" key="1">
    <citation type="submission" date="2020-08" db="EMBL/GenBank/DDBJ databases">
        <title>Multicomponent nature underlies the extraordinary mechanical properties of spider dragline silk.</title>
        <authorList>
            <person name="Kono N."/>
            <person name="Nakamura H."/>
            <person name="Mori M."/>
            <person name="Yoshida Y."/>
            <person name="Ohtoshi R."/>
            <person name="Malay A.D."/>
            <person name="Moran D.A.P."/>
            <person name="Tomita M."/>
            <person name="Numata K."/>
            <person name="Arakawa K."/>
        </authorList>
    </citation>
    <scope>NUCLEOTIDE SEQUENCE</scope>
</reference>
<organism evidence="1 2">
    <name type="scientific">Nephila pilipes</name>
    <name type="common">Giant wood spider</name>
    <name type="synonym">Nephila maculata</name>
    <dbReference type="NCBI Taxonomy" id="299642"/>
    <lineage>
        <taxon>Eukaryota</taxon>
        <taxon>Metazoa</taxon>
        <taxon>Ecdysozoa</taxon>
        <taxon>Arthropoda</taxon>
        <taxon>Chelicerata</taxon>
        <taxon>Arachnida</taxon>
        <taxon>Araneae</taxon>
        <taxon>Araneomorphae</taxon>
        <taxon>Entelegynae</taxon>
        <taxon>Araneoidea</taxon>
        <taxon>Nephilidae</taxon>
        <taxon>Nephila</taxon>
    </lineage>
</organism>
<evidence type="ECO:0000313" key="2">
    <source>
        <dbReference type="Proteomes" id="UP000887013"/>
    </source>
</evidence>
<dbReference type="EMBL" id="BMAW01020911">
    <property type="protein sequence ID" value="GFT70680.1"/>
    <property type="molecule type" value="Genomic_DNA"/>
</dbReference>
<accession>A0A8X6U258</accession>
<comment type="caution">
    <text evidence="1">The sequence shown here is derived from an EMBL/GenBank/DDBJ whole genome shotgun (WGS) entry which is preliminary data.</text>
</comment>
<proteinExistence type="predicted"/>
<gene>
    <name evidence="1" type="ORF">NPIL_301651</name>
</gene>
<dbReference type="Proteomes" id="UP000887013">
    <property type="component" value="Unassembled WGS sequence"/>
</dbReference>
<protein>
    <submittedName>
        <fullName evidence="1">Uncharacterized protein</fullName>
    </submittedName>
</protein>
<keyword evidence="2" id="KW-1185">Reference proteome</keyword>
<sequence length="129" mass="14938">MLDDMLGYRKIPEKLVSRNQTSDHETARMGISLDQLMRHTRERIVFLFRIITGDETPLFPRNQGCLNNEEASQFTAYHSTKKTMALESWCCAIERQRKTTHSKAHTRSVSFFRLAEIGQPVPKPPFLSL</sequence>